<reference evidence="2" key="1">
    <citation type="submission" date="2023-12" db="EMBL/GenBank/DDBJ databases">
        <title>Genome assembly of Anisodus tanguticus.</title>
        <authorList>
            <person name="Wang Y.-J."/>
        </authorList>
    </citation>
    <scope>NUCLEOTIDE SEQUENCE</scope>
    <source>
        <strain evidence="2">KB-2021</strain>
        <tissue evidence="2">Leaf</tissue>
    </source>
</reference>
<sequence length="129" mass="14174">MNLFEICKIPSSAPFSLQKPCSSIQLSHRARSGFAATGHLLRRSSIGAQPNSRLSSLLSSPHIKSGRKLVPPPLLLTLKYRRHPPSDPYLKSRGCDQYITNGENNGGGRSEVLQDLHMTRGPMAERPNS</sequence>
<protein>
    <submittedName>
        <fullName evidence="2">Uncharacterized protein</fullName>
    </submittedName>
</protein>
<evidence type="ECO:0000256" key="1">
    <source>
        <dbReference type="SAM" id="MobiDB-lite"/>
    </source>
</evidence>
<organism evidence="2 3">
    <name type="scientific">Anisodus tanguticus</name>
    <dbReference type="NCBI Taxonomy" id="243964"/>
    <lineage>
        <taxon>Eukaryota</taxon>
        <taxon>Viridiplantae</taxon>
        <taxon>Streptophyta</taxon>
        <taxon>Embryophyta</taxon>
        <taxon>Tracheophyta</taxon>
        <taxon>Spermatophyta</taxon>
        <taxon>Magnoliopsida</taxon>
        <taxon>eudicotyledons</taxon>
        <taxon>Gunneridae</taxon>
        <taxon>Pentapetalae</taxon>
        <taxon>asterids</taxon>
        <taxon>lamiids</taxon>
        <taxon>Solanales</taxon>
        <taxon>Solanaceae</taxon>
        <taxon>Solanoideae</taxon>
        <taxon>Hyoscyameae</taxon>
        <taxon>Anisodus</taxon>
    </lineage>
</organism>
<keyword evidence="3" id="KW-1185">Reference proteome</keyword>
<name>A0AAE1REM5_9SOLA</name>
<comment type="caution">
    <text evidence="2">The sequence shown here is derived from an EMBL/GenBank/DDBJ whole genome shotgun (WGS) entry which is preliminary data.</text>
</comment>
<feature type="region of interest" description="Disordered" evidence="1">
    <location>
        <begin position="100"/>
        <end position="129"/>
    </location>
</feature>
<proteinExistence type="predicted"/>
<evidence type="ECO:0000313" key="2">
    <source>
        <dbReference type="EMBL" id="KAK4349392.1"/>
    </source>
</evidence>
<dbReference type="AlphaFoldDB" id="A0AAE1REM5"/>
<evidence type="ECO:0000313" key="3">
    <source>
        <dbReference type="Proteomes" id="UP001291623"/>
    </source>
</evidence>
<dbReference type="EMBL" id="JAVYJV010000017">
    <property type="protein sequence ID" value="KAK4349392.1"/>
    <property type="molecule type" value="Genomic_DNA"/>
</dbReference>
<dbReference type="Proteomes" id="UP001291623">
    <property type="component" value="Unassembled WGS sequence"/>
</dbReference>
<gene>
    <name evidence="2" type="ORF">RND71_032147</name>
</gene>
<accession>A0AAE1REM5</accession>